<evidence type="ECO:0000313" key="3">
    <source>
        <dbReference type="Proteomes" id="UP000018948"/>
    </source>
</evidence>
<accession>W2ZDQ7</accession>
<feature type="compositionally biased region" description="Polar residues" evidence="1">
    <location>
        <begin position="40"/>
        <end position="56"/>
    </location>
</feature>
<organism evidence="2 3">
    <name type="scientific">Phytophthora nicotianae P10297</name>
    <dbReference type="NCBI Taxonomy" id="1317064"/>
    <lineage>
        <taxon>Eukaryota</taxon>
        <taxon>Sar</taxon>
        <taxon>Stramenopiles</taxon>
        <taxon>Oomycota</taxon>
        <taxon>Peronosporomycetes</taxon>
        <taxon>Peronosporales</taxon>
        <taxon>Peronosporaceae</taxon>
        <taxon>Phytophthora</taxon>
    </lineage>
</organism>
<protein>
    <submittedName>
        <fullName evidence="2">Uncharacterized protein</fullName>
    </submittedName>
</protein>
<evidence type="ECO:0000313" key="2">
    <source>
        <dbReference type="EMBL" id="ETP44309.1"/>
    </source>
</evidence>
<comment type="caution">
    <text evidence="2">The sequence shown here is derived from an EMBL/GenBank/DDBJ whole genome shotgun (WGS) entry which is preliminary data.</text>
</comment>
<evidence type="ECO:0000256" key="1">
    <source>
        <dbReference type="SAM" id="MobiDB-lite"/>
    </source>
</evidence>
<feature type="compositionally biased region" description="Basic and acidic residues" evidence="1">
    <location>
        <begin position="81"/>
        <end position="92"/>
    </location>
</feature>
<dbReference type="EMBL" id="ANIY01001910">
    <property type="protein sequence ID" value="ETP44309.1"/>
    <property type="molecule type" value="Genomic_DNA"/>
</dbReference>
<reference evidence="2 3" key="1">
    <citation type="submission" date="2013-11" db="EMBL/GenBank/DDBJ databases">
        <title>The Genome Sequence of Phytophthora parasitica P10297.</title>
        <authorList>
            <consortium name="The Broad Institute Genomics Platform"/>
            <person name="Russ C."/>
            <person name="Tyler B."/>
            <person name="Panabieres F."/>
            <person name="Shan W."/>
            <person name="Tripathy S."/>
            <person name="Grunwald N."/>
            <person name="Machado M."/>
            <person name="Johnson C.S."/>
            <person name="Walker B."/>
            <person name="Young S.K."/>
            <person name="Zeng Q."/>
            <person name="Gargeya S."/>
            <person name="Fitzgerald M."/>
            <person name="Haas B."/>
            <person name="Abouelleil A."/>
            <person name="Allen A.W."/>
            <person name="Alvarado L."/>
            <person name="Arachchi H.M."/>
            <person name="Berlin A.M."/>
            <person name="Chapman S.B."/>
            <person name="Gainer-Dewar J."/>
            <person name="Goldberg J."/>
            <person name="Griggs A."/>
            <person name="Gujja S."/>
            <person name="Hansen M."/>
            <person name="Howarth C."/>
            <person name="Imamovic A."/>
            <person name="Ireland A."/>
            <person name="Larimer J."/>
            <person name="McCowan C."/>
            <person name="Murphy C."/>
            <person name="Pearson M."/>
            <person name="Poon T.W."/>
            <person name="Priest M."/>
            <person name="Roberts A."/>
            <person name="Saif S."/>
            <person name="Shea T."/>
            <person name="Sisk P."/>
            <person name="Sykes S."/>
            <person name="Wortman J."/>
            <person name="Nusbaum C."/>
            <person name="Birren B."/>
        </authorList>
    </citation>
    <scope>NUCLEOTIDE SEQUENCE [LARGE SCALE GENOMIC DNA]</scope>
    <source>
        <strain evidence="2 3">P10297</strain>
    </source>
</reference>
<dbReference type="Proteomes" id="UP000018948">
    <property type="component" value="Unassembled WGS sequence"/>
</dbReference>
<feature type="region of interest" description="Disordered" evidence="1">
    <location>
        <begin position="1"/>
        <end position="120"/>
    </location>
</feature>
<gene>
    <name evidence="2" type="ORF">F442_09085</name>
</gene>
<proteinExistence type="predicted"/>
<name>W2ZDQ7_PHYNI</name>
<sequence length="233" mass="23937">MRDDDGDKHPASGGSSGESKGALMTESGPAQPDRQDAHSARNSLNTAKDATKTTGGYHSEGVPCEEPDAVTTGDDDLPATGDEKSGSSHDLGDDSTASSERPDCVARPAAESTACGDSDVSAKASVGVAAGNGKAHKKPEGILRHVSGTKGATDYTVLTTSTMKGLFRVRTKLSRCLSLENAMSAKLVVVQAAMTVLLSAPSTRTTATSPVVHLRGSLMLTARVTGLLEARTR</sequence>
<dbReference type="AlphaFoldDB" id="W2ZDQ7"/>
<feature type="compositionally biased region" description="Acidic residues" evidence="1">
    <location>
        <begin position="63"/>
        <end position="77"/>
    </location>
</feature>
<feature type="compositionally biased region" description="Basic and acidic residues" evidence="1">
    <location>
        <begin position="1"/>
        <end position="10"/>
    </location>
</feature>